<comment type="cofactor">
    <cofactor evidence="1">
        <name>Mg(2+)</name>
        <dbReference type="ChEBI" id="CHEBI:18420"/>
    </cofactor>
</comment>
<dbReference type="RefSeq" id="WP_105934641.1">
    <property type="nucleotide sequence ID" value="NZ_PVNP01000109.1"/>
</dbReference>
<evidence type="ECO:0000256" key="1">
    <source>
        <dbReference type="ARBA" id="ARBA00001946"/>
    </source>
</evidence>
<organism evidence="4 5">
    <name type="scientific">Alteromonas alba</name>
    <dbReference type="NCBI Taxonomy" id="2079529"/>
    <lineage>
        <taxon>Bacteria</taxon>
        <taxon>Pseudomonadati</taxon>
        <taxon>Pseudomonadota</taxon>
        <taxon>Gammaproteobacteria</taxon>
        <taxon>Alteromonadales</taxon>
        <taxon>Alteromonadaceae</taxon>
        <taxon>Alteromonas/Salinimonas group</taxon>
        <taxon>Alteromonas</taxon>
    </lineage>
</organism>
<evidence type="ECO:0000313" key="4">
    <source>
        <dbReference type="EMBL" id="PRO73534.1"/>
    </source>
</evidence>
<dbReference type="SFLD" id="SFLDG01129">
    <property type="entry name" value="C1.5:_HAD__Beta-PGM__Phosphata"/>
    <property type="match status" value="1"/>
</dbReference>
<dbReference type="InterPro" id="IPR051400">
    <property type="entry name" value="HAD-like_hydrolase"/>
</dbReference>
<proteinExistence type="predicted"/>
<evidence type="ECO:0000256" key="3">
    <source>
        <dbReference type="ARBA" id="ARBA00022842"/>
    </source>
</evidence>
<dbReference type="Gene3D" id="3.40.50.1000">
    <property type="entry name" value="HAD superfamily/HAD-like"/>
    <property type="match status" value="1"/>
</dbReference>
<gene>
    <name evidence="4" type="ORF">C6Y40_11060</name>
</gene>
<dbReference type="Pfam" id="PF00702">
    <property type="entry name" value="Hydrolase"/>
    <property type="match status" value="1"/>
</dbReference>
<dbReference type="PANTHER" id="PTHR46470:SF4">
    <property type="entry name" value="5-AMINO-6-(5-PHOSPHO-D-RIBITYLAMINO)URACIL PHOSPHATASE YIGB"/>
    <property type="match status" value="1"/>
</dbReference>
<reference evidence="5" key="1">
    <citation type="journal article" date="2020" name="Int. J. Syst. Evol. Microbiol.">
        <title>Alteromonas alba sp. nov., a marine bacterium isolated from the seawater of the West Pacific Ocean.</title>
        <authorList>
            <person name="Sun C."/>
            <person name="Wu Y.-H."/>
            <person name="Xamxidin M."/>
            <person name="Cheng H."/>
            <person name="Xu X.-W."/>
        </authorList>
    </citation>
    <scope>NUCLEOTIDE SEQUENCE [LARGE SCALE GENOMIC DNA]</scope>
    <source>
        <strain evidence="5">190</strain>
    </source>
</reference>
<dbReference type="Gene3D" id="1.20.120.1600">
    <property type="match status" value="1"/>
</dbReference>
<name>A0A2S9VAS9_9ALTE</name>
<evidence type="ECO:0000313" key="5">
    <source>
        <dbReference type="Proteomes" id="UP000238949"/>
    </source>
</evidence>
<keyword evidence="3" id="KW-0460">Magnesium</keyword>
<dbReference type="NCBIfam" id="TIGR01509">
    <property type="entry name" value="HAD-SF-IA-v3"/>
    <property type="match status" value="1"/>
</dbReference>
<evidence type="ECO:0000256" key="2">
    <source>
        <dbReference type="ARBA" id="ARBA00022801"/>
    </source>
</evidence>
<dbReference type="InterPro" id="IPR023214">
    <property type="entry name" value="HAD_sf"/>
</dbReference>
<dbReference type="SFLD" id="SFLDS00003">
    <property type="entry name" value="Haloacid_Dehalogenase"/>
    <property type="match status" value="1"/>
</dbReference>
<dbReference type="Proteomes" id="UP000238949">
    <property type="component" value="Unassembled WGS sequence"/>
</dbReference>
<dbReference type="SUPFAM" id="SSF56784">
    <property type="entry name" value="HAD-like"/>
    <property type="match status" value="1"/>
</dbReference>
<accession>A0A2S9VAS9</accession>
<dbReference type="OrthoDB" id="367448at2"/>
<dbReference type="EMBL" id="PVNP01000109">
    <property type="protein sequence ID" value="PRO73534.1"/>
    <property type="molecule type" value="Genomic_DNA"/>
</dbReference>
<dbReference type="GO" id="GO:0009231">
    <property type="term" value="P:riboflavin biosynthetic process"/>
    <property type="evidence" value="ECO:0007669"/>
    <property type="project" value="TreeGrafter"/>
</dbReference>
<dbReference type="PANTHER" id="PTHR46470">
    <property type="entry name" value="N-ACYLNEURAMINATE-9-PHOSPHATASE"/>
    <property type="match status" value="1"/>
</dbReference>
<dbReference type="InterPro" id="IPR036412">
    <property type="entry name" value="HAD-like_sf"/>
</dbReference>
<keyword evidence="2" id="KW-0378">Hydrolase</keyword>
<keyword evidence="5" id="KW-1185">Reference proteome</keyword>
<dbReference type="GO" id="GO:0016787">
    <property type="term" value="F:hydrolase activity"/>
    <property type="evidence" value="ECO:0007669"/>
    <property type="project" value="UniProtKB-KW"/>
</dbReference>
<dbReference type="NCBIfam" id="TIGR01549">
    <property type="entry name" value="HAD-SF-IA-v1"/>
    <property type="match status" value="1"/>
</dbReference>
<dbReference type="AlphaFoldDB" id="A0A2S9VAS9"/>
<dbReference type="InterPro" id="IPR006439">
    <property type="entry name" value="HAD-SF_hydro_IA"/>
</dbReference>
<sequence length="239" mass="26508">MQCYRPVSPVKAMTFDLDDTLYDNEPIIAGATQALNDRIAELYPAAAALPAAQWAAIKRDLIKGNQGLASDMGRLRYETLYHGLAAEKLDDDQRHQAAQSLFDYFYHARSDFAVTDEVRQVLAALAAKVPLIAITNGNVDTVQIGINEFFTATYHASLGRPSKPHRHMFDEAAQTLDLAPQDILHVGDNLEKDVLGAHRAGLQTAWIAVNRPMDLRHEDVSVLPSVHLHSLAELLWFVD</sequence>
<protein>
    <submittedName>
        <fullName evidence="4">Haloacid dehalogenase</fullName>
    </submittedName>
</protein>
<comment type="caution">
    <text evidence="4">The sequence shown here is derived from an EMBL/GenBank/DDBJ whole genome shotgun (WGS) entry which is preliminary data.</text>
</comment>